<dbReference type="GO" id="GO:0016887">
    <property type="term" value="F:ATP hydrolysis activity"/>
    <property type="evidence" value="ECO:0007669"/>
    <property type="project" value="InterPro"/>
</dbReference>
<evidence type="ECO:0000313" key="3">
    <source>
        <dbReference type="Proteomes" id="UP000243524"/>
    </source>
</evidence>
<dbReference type="SUPFAM" id="SSF52540">
    <property type="entry name" value="P-loop containing nucleoside triphosphate hydrolases"/>
    <property type="match status" value="1"/>
</dbReference>
<reference evidence="2 3" key="1">
    <citation type="submission" date="2017-06" db="EMBL/GenBank/DDBJ databases">
        <title>the draft geome sequence of Illustriluteabacillus marina B3227.</title>
        <authorList>
            <person name="He R.-H."/>
            <person name="Du Z.-J."/>
        </authorList>
    </citation>
    <scope>NUCLEOTIDE SEQUENCE [LARGE SCALE GENOMIC DNA]</scope>
    <source>
        <strain evidence="2 3">B3227</strain>
    </source>
</reference>
<feature type="domain" description="ORC1/DEAH AAA+ ATPase" evidence="1">
    <location>
        <begin position="129"/>
        <end position="271"/>
    </location>
</feature>
<protein>
    <submittedName>
        <fullName evidence="2">Transposase</fullName>
    </submittedName>
</protein>
<dbReference type="Gene3D" id="3.40.50.300">
    <property type="entry name" value="P-loop containing nucleotide triphosphate hydrolases"/>
    <property type="match status" value="1"/>
</dbReference>
<dbReference type="InterPro" id="IPR027417">
    <property type="entry name" value="P-loop_NTPase"/>
</dbReference>
<keyword evidence="3" id="KW-1185">Reference proteome</keyword>
<comment type="caution">
    <text evidence="2">The sequence shown here is derived from an EMBL/GenBank/DDBJ whole genome shotgun (WGS) entry which is preliminary data.</text>
</comment>
<organism evidence="2 3">
    <name type="scientific">Halalkalibacillus sediminis</name>
    <dbReference type="NCBI Taxonomy" id="2018042"/>
    <lineage>
        <taxon>Bacteria</taxon>
        <taxon>Bacillati</taxon>
        <taxon>Bacillota</taxon>
        <taxon>Bacilli</taxon>
        <taxon>Bacillales</taxon>
        <taxon>Bacillaceae</taxon>
        <taxon>Halalkalibacillus</taxon>
    </lineage>
</organism>
<dbReference type="OrthoDB" id="5593847at2"/>
<dbReference type="Pfam" id="PF13401">
    <property type="entry name" value="AAA_22"/>
    <property type="match status" value="1"/>
</dbReference>
<accession>A0A2I0QUY5</accession>
<name>A0A2I0QUY5_9BACI</name>
<evidence type="ECO:0000259" key="1">
    <source>
        <dbReference type="Pfam" id="PF13401"/>
    </source>
</evidence>
<sequence>MGIKATYLKQNLTEYQGNPFIEALPPILSIEEAYELLSYYPPYDNEERNLPVHQRLHAILRLKRVFEPLERTLELEKTFSKIIRHSYINRNPLEKEHIEILSELYSKLSTGSQDLTLNRDLRPASLSFSIIGYPGVGKSSSIEMILALYPQVIVHREGLNVIQIVWIKLNCPHDGSLKTLCMSFFQKIDELIGSDYLYKFGHKRNSISSMIIHMGHLAKLHGISVIVIDEIQHLLTSKGDVPEQMMNFFVTIVNEIGISVVIVGTMKAKGLLQKDFRQARRSADVGNIVWQQMNRDENWDVFMMSLWEYQWTKNVTPLTEDFSKILYEESQGIKDIAIKIYMIAQTNAIVTGLETITEPLIRSIINNELSIVKPMIDALKKGDINRLLLYDDLNPFDVENYINEQIEYENIKEKMRSKAIDEQKKVQNENRSISAKVIMSLVNLGIEPEIAEQTTESIIKKKKNYKETELMQVVLSQVEKKKEETREPTNKDKKGLECRLKSVIENGRNQKQTAYESLLEKGYIASPSEDFL</sequence>
<dbReference type="AlphaFoldDB" id="A0A2I0QUY5"/>
<proteinExistence type="predicted"/>
<dbReference type="EMBL" id="PJNH01000002">
    <property type="protein sequence ID" value="PKR78151.1"/>
    <property type="molecule type" value="Genomic_DNA"/>
</dbReference>
<dbReference type="InterPro" id="IPR049945">
    <property type="entry name" value="AAA_22"/>
</dbReference>
<gene>
    <name evidence="2" type="ORF">CEY16_06400</name>
</gene>
<dbReference type="Proteomes" id="UP000243524">
    <property type="component" value="Unassembled WGS sequence"/>
</dbReference>
<evidence type="ECO:0000313" key="2">
    <source>
        <dbReference type="EMBL" id="PKR78151.1"/>
    </source>
</evidence>